<dbReference type="AlphaFoldDB" id="A0A317ZJG2"/>
<dbReference type="GO" id="GO:0008484">
    <property type="term" value="F:sulfuric ester hydrolase activity"/>
    <property type="evidence" value="ECO:0007669"/>
    <property type="project" value="TreeGrafter"/>
</dbReference>
<evidence type="ECO:0000259" key="3">
    <source>
        <dbReference type="Pfam" id="PF16347"/>
    </source>
</evidence>
<comment type="caution">
    <text evidence="4">The sequence shown here is derived from an EMBL/GenBank/DDBJ whole genome shotgun (WGS) entry which is preliminary data.</text>
</comment>
<gene>
    <name evidence="4" type="ORF">DDZ13_07545</name>
</gene>
<dbReference type="Proteomes" id="UP000247099">
    <property type="component" value="Unassembled WGS sequence"/>
</dbReference>
<keyword evidence="5" id="KW-1185">Reference proteome</keyword>
<dbReference type="PANTHER" id="PTHR45953">
    <property type="entry name" value="IDURONATE 2-SULFATASE"/>
    <property type="match status" value="1"/>
</dbReference>
<keyword evidence="2" id="KW-0378">Hydrolase</keyword>
<dbReference type="InParanoid" id="A0A317ZJG2"/>
<dbReference type="RefSeq" id="WP_110130829.1">
    <property type="nucleotide sequence ID" value="NZ_QHJQ01000004.1"/>
</dbReference>
<sequence length="146" mass="15705">MFLYDNGYHLGSHALGNKITMHEESVRMPMFVFGAGVTSRETTQALVSTLDLYLTLLELSGASKPLEPIMGSSLLPLLKDTGAPHYGTVFSECVGFASVSGVLAGWVNFNQLEVIVHEMPPQVNNDRNNAGTSGLCVTGGLRFQSK</sequence>
<dbReference type="PANTHER" id="PTHR45953:SF1">
    <property type="entry name" value="IDURONATE 2-SULFATASE"/>
    <property type="match status" value="1"/>
</dbReference>
<protein>
    <recommendedName>
        <fullName evidence="3">N-sulphoglucosamine sulphohydrolase C-terminal domain-containing protein</fullName>
    </recommendedName>
</protein>
<keyword evidence="1" id="KW-0479">Metal-binding</keyword>
<feature type="domain" description="N-sulphoglucosamine sulphohydrolase C-terminal" evidence="3">
    <location>
        <begin position="11"/>
        <end position="84"/>
    </location>
</feature>
<evidence type="ECO:0000313" key="4">
    <source>
        <dbReference type="EMBL" id="PXA04377.1"/>
    </source>
</evidence>
<proteinExistence type="predicted"/>
<dbReference type="InterPro" id="IPR032506">
    <property type="entry name" value="SGSH_C"/>
</dbReference>
<name>A0A317ZJG2_9BACT</name>
<evidence type="ECO:0000256" key="2">
    <source>
        <dbReference type="ARBA" id="ARBA00022801"/>
    </source>
</evidence>
<accession>A0A317ZJG2</accession>
<dbReference type="Pfam" id="PF16347">
    <property type="entry name" value="SGSH_C"/>
    <property type="match status" value="1"/>
</dbReference>
<evidence type="ECO:0000256" key="1">
    <source>
        <dbReference type="ARBA" id="ARBA00022723"/>
    </source>
</evidence>
<dbReference type="GO" id="GO:0046872">
    <property type="term" value="F:metal ion binding"/>
    <property type="evidence" value="ECO:0007669"/>
    <property type="project" value="UniProtKB-KW"/>
</dbReference>
<dbReference type="EMBL" id="QHJQ01000004">
    <property type="protein sequence ID" value="PXA04377.1"/>
    <property type="molecule type" value="Genomic_DNA"/>
</dbReference>
<dbReference type="SUPFAM" id="SSF53649">
    <property type="entry name" value="Alkaline phosphatase-like"/>
    <property type="match status" value="1"/>
</dbReference>
<dbReference type="GO" id="GO:0005737">
    <property type="term" value="C:cytoplasm"/>
    <property type="evidence" value="ECO:0007669"/>
    <property type="project" value="TreeGrafter"/>
</dbReference>
<organism evidence="4 5">
    <name type="scientific">Coraliomargarita sinensis</name>
    <dbReference type="NCBI Taxonomy" id="2174842"/>
    <lineage>
        <taxon>Bacteria</taxon>
        <taxon>Pseudomonadati</taxon>
        <taxon>Verrucomicrobiota</taxon>
        <taxon>Opitutia</taxon>
        <taxon>Puniceicoccales</taxon>
        <taxon>Coraliomargaritaceae</taxon>
        <taxon>Coraliomargarita</taxon>
    </lineage>
</organism>
<evidence type="ECO:0000313" key="5">
    <source>
        <dbReference type="Proteomes" id="UP000247099"/>
    </source>
</evidence>
<dbReference type="Gene3D" id="3.40.720.10">
    <property type="entry name" value="Alkaline Phosphatase, subunit A"/>
    <property type="match status" value="1"/>
</dbReference>
<dbReference type="InterPro" id="IPR017850">
    <property type="entry name" value="Alkaline_phosphatase_core_sf"/>
</dbReference>
<reference evidence="4 5" key="1">
    <citation type="submission" date="2018-05" db="EMBL/GenBank/DDBJ databases">
        <title>Coraliomargarita sinensis sp. nov., isolated from a marine solar saltern.</title>
        <authorList>
            <person name="Zhou L.Y."/>
        </authorList>
    </citation>
    <scope>NUCLEOTIDE SEQUENCE [LARGE SCALE GENOMIC DNA]</scope>
    <source>
        <strain evidence="4 5">WN38</strain>
    </source>
</reference>